<reference evidence="1 2" key="1">
    <citation type="submission" date="2022-05" db="EMBL/GenBank/DDBJ databases">
        <authorList>
            <consortium name="Genoscope - CEA"/>
            <person name="William W."/>
        </authorList>
    </citation>
    <scope>NUCLEOTIDE SEQUENCE [LARGE SCALE GENOMIC DNA]</scope>
</reference>
<proteinExistence type="predicted"/>
<organism evidence="1 2">
    <name type="scientific">Porites evermanni</name>
    <dbReference type="NCBI Taxonomy" id="104178"/>
    <lineage>
        <taxon>Eukaryota</taxon>
        <taxon>Metazoa</taxon>
        <taxon>Cnidaria</taxon>
        <taxon>Anthozoa</taxon>
        <taxon>Hexacorallia</taxon>
        <taxon>Scleractinia</taxon>
        <taxon>Fungiina</taxon>
        <taxon>Poritidae</taxon>
        <taxon>Porites</taxon>
    </lineage>
</organism>
<name>A0ABN8PUZ0_9CNID</name>
<evidence type="ECO:0000313" key="1">
    <source>
        <dbReference type="EMBL" id="CAH3151001.1"/>
    </source>
</evidence>
<comment type="caution">
    <text evidence="1">The sequence shown here is derived from an EMBL/GenBank/DDBJ whole genome shotgun (WGS) entry which is preliminary data.</text>
</comment>
<evidence type="ECO:0000313" key="2">
    <source>
        <dbReference type="Proteomes" id="UP001159427"/>
    </source>
</evidence>
<dbReference type="Proteomes" id="UP001159427">
    <property type="component" value="Unassembled WGS sequence"/>
</dbReference>
<gene>
    <name evidence="1" type="ORF">PEVE_00000274</name>
</gene>
<dbReference type="EMBL" id="CALNXI010001001">
    <property type="protein sequence ID" value="CAH3151001.1"/>
    <property type="molecule type" value="Genomic_DNA"/>
</dbReference>
<protein>
    <submittedName>
        <fullName evidence="1">Uncharacterized protein</fullName>
    </submittedName>
</protein>
<accession>A0ABN8PUZ0</accession>
<feature type="non-terminal residue" evidence="1">
    <location>
        <position position="104"/>
    </location>
</feature>
<keyword evidence="2" id="KW-1185">Reference proteome</keyword>
<sequence>MKAEQDKVAKLLLKLGKKASTSPSGSNLHGNEAPALNTALSKPEIWHNGINLMNAKALPKEPHKCALNLLDILFQKQELGEGILFQSRRSNKPPLDEARVSKMF</sequence>